<accession>B8MVL7</accession>
<evidence type="ECO:0000313" key="1">
    <source>
        <dbReference type="EMBL" id="EED11444.1"/>
    </source>
</evidence>
<evidence type="ECO:0000313" key="2">
    <source>
        <dbReference type="Proteomes" id="UP000001745"/>
    </source>
</evidence>
<dbReference type="STRING" id="441959.B8MVL7"/>
<dbReference type="Proteomes" id="UP000001745">
    <property type="component" value="Unassembled WGS sequence"/>
</dbReference>
<organism evidence="1 2">
    <name type="scientific">Talaromyces stipitatus (strain ATCC 10500 / CBS 375.48 / QM 6759 / NRRL 1006)</name>
    <name type="common">Penicillium stipitatum</name>
    <dbReference type="NCBI Taxonomy" id="441959"/>
    <lineage>
        <taxon>Eukaryota</taxon>
        <taxon>Fungi</taxon>
        <taxon>Dikarya</taxon>
        <taxon>Ascomycota</taxon>
        <taxon>Pezizomycotina</taxon>
        <taxon>Eurotiomycetes</taxon>
        <taxon>Eurotiomycetidae</taxon>
        <taxon>Eurotiales</taxon>
        <taxon>Trichocomaceae</taxon>
        <taxon>Talaromyces</taxon>
        <taxon>Talaromyces sect. Talaromyces</taxon>
    </lineage>
</organism>
<dbReference type="VEuPathDB" id="FungiDB:TSTA_080550"/>
<keyword evidence="2" id="KW-1185">Reference proteome</keyword>
<dbReference type="OrthoDB" id="4353649at2759"/>
<gene>
    <name evidence="1" type="ORF">TSTA_080550</name>
</gene>
<protein>
    <submittedName>
        <fullName evidence="1">Uncharacterized protein</fullName>
    </submittedName>
</protein>
<dbReference type="GeneID" id="8108978"/>
<dbReference type="EMBL" id="EQ962664">
    <property type="protein sequence ID" value="EED11444.1"/>
    <property type="molecule type" value="Genomic_DNA"/>
</dbReference>
<proteinExistence type="predicted"/>
<dbReference type="InParanoid" id="B8MVL7"/>
<name>B8MVL7_TALSN</name>
<sequence length="232" mass="26424">MICRKCRYGVWPSQIEGHLKRAHCYILPVVHVQLADELDIPPVRTQAIPQLVGPLGGWQCQLSPRSYLYGHMDEANPWLRQTGWVLYLASFSSEQLLTYIDMPAPPMDDAIKDPNERAIYAIWTAMGELGQVSQQSVIHTGVFVRMEAIQTEQHQTWYQLLEAYQDPETIVEQESRTVNYIITRTALSVGIQLITYVYSPEDDINSDLELDPNLDPLIDKAKEISIPLLTSI</sequence>
<dbReference type="HOGENOM" id="CLU_1195563_0_0_1"/>
<dbReference type="RefSeq" id="XP_002488854.1">
    <property type="nucleotide sequence ID" value="XM_002488809.1"/>
</dbReference>
<reference evidence="2" key="1">
    <citation type="journal article" date="2015" name="Genome Announc.">
        <title>Genome sequence of the AIDS-associated pathogen Penicillium marneffei (ATCC18224) and its near taxonomic relative Talaromyces stipitatus (ATCC10500).</title>
        <authorList>
            <person name="Nierman W.C."/>
            <person name="Fedorova-Abrams N.D."/>
            <person name="Andrianopoulos A."/>
        </authorList>
    </citation>
    <scope>NUCLEOTIDE SEQUENCE [LARGE SCALE GENOMIC DNA]</scope>
    <source>
        <strain evidence="2">ATCC 10500 / CBS 375.48 / QM 6759 / NRRL 1006</strain>
    </source>
</reference>
<dbReference type="AlphaFoldDB" id="B8MVL7"/>
<dbReference type="PhylomeDB" id="B8MVL7"/>